<evidence type="ECO:0000256" key="1">
    <source>
        <dbReference type="SAM" id="MobiDB-lite"/>
    </source>
</evidence>
<feature type="region of interest" description="Disordered" evidence="1">
    <location>
        <begin position="164"/>
        <end position="210"/>
    </location>
</feature>
<evidence type="ECO:0000313" key="3">
    <source>
        <dbReference type="EMBL" id="CAK0815553.1"/>
    </source>
</evidence>
<gene>
    <name evidence="3" type="ORF">PCOR1329_LOCUS18817</name>
</gene>
<dbReference type="Proteomes" id="UP001189429">
    <property type="component" value="Unassembled WGS sequence"/>
</dbReference>
<comment type="caution">
    <text evidence="3">The sequence shown here is derived from an EMBL/GenBank/DDBJ whole genome shotgun (WGS) entry which is preliminary data.</text>
</comment>
<feature type="signal peptide" evidence="2">
    <location>
        <begin position="1"/>
        <end position="20"/>
    </location>
</feature>
<evidence type="ECO:0000256" key="2">
    <source>
        <dbReference type="SAM" id="SignalP"/>
    </source>
</evidence>
<keyword evidence="2" id="KW-0732">Signal</keyword>
<evidence type="ECO:0008006" key="5">
    <source>
        <dbReference type="Google" id="ProtNLM"/>
    </source>
</evidence>
<keyword evidence="4" id="KW-1185">Reference proteome</keyword>
<accession>A0ABN9RDC9</accession>
<feature type="chain" id="PRO_5045863217" description="DUF3035 domain-containing protein" evidence="2">
    <location>
        <begin position="21"/>
        <end position="210"/>
    </location>
</feature>
<sequence length="210" mass="22404">MVHSGALLPVALAALSGCRALDVQKFGTERIEKFAALRAESESLRAEIGAERALTRARADMVGTLDMFQEPAEEEVATSARSRTPEASPARTLPGIAAEGTTSPSFSLAEMKKILEDKIATIAAREAEREAKAEGAPEADSIEEIVALARQAGQARLEEAKRIARESADRWEMTHPRQGNRRGGKDAKAKDAIVEGEATEPGEGLALMAL</sequence>
<reference evidence="3" key="1">
    <citation type="submission" date="2023-10" db="EMBL/GenBank/DDBJ databases">
        <authorList>
            <person name="Chen Y."/>
            <person name="Shah S."/>
            <person name="Dougan E. K."/>
            <person name="Thang M."/>
            <person name="Chan C."/>
        </authorList>
    </citation>
    <scope>NUCLEOTIDE SEQUENCE [LARGE SCALE GENOMIC DNA]</scope>
</reference>
<evidence type="ECO:0000313" key="4">
    <source>
        <dbReference type="Proteomes" id="UP001189429"/>
    </source>
</evidence>
<organism evidence="3 4">
    <name type="scientific">Prorocentrum cordatum</name>
    <dbReference type="NCBI Taxonomy" id="2364126"/>
    <lineage>
        <taxon>Eukaryota</taxon>
        <taxon>Sar</taxon>
        <taxon>Alveolata</taxon>
        <taxon>Dinophyceae</taxon>
        <taxon>Prorocentrales</taxon>
        <taxon>Prorocentraceae</taxon>
        <taxon>Prorocentrum</taxon>
    </lineage>
</organism>
<feature type="compositionally biased region" description="Basic and acidic residues" evidence="1">
    <location>
        <begin position="164"/>
        <end position="175"/>
    </location>
</feature>
<protein>
    <recommendedName>
        <fullName evidence="5">DUF3035 domain-containing protein</fullName>
    </recommendedName>
</protein>
<feature type="compositionally biased region" description="Basic and acidic residues" evidence="1">
    <location>
        <begin position="183"/>
        <end position="193"/>
    </location>
</feature>
<dbReference type="EMBL" id="CAUYUJ010005949">
    <property type="protein sequence ID" value="CAK0815553.1"/>
    <property type="molecule type" value="Genomic_DNA"/>
</dbReference>
<proteinExistence type="predicted"/>
<feature type="region of interest" description="Disordered" evidence="1">
    <location>
        <begin position="75"/>
        <end position="102"/>
    </location>
</feature>
<name>A0ABN9RDC9_9DINO</name>